<gene>
    <name evidence="1" type="ORF">PCARR_a3034</name>
</gene>
<dbReference type="Proteomes" id="UP000615003">
    <property type="component" value="Unassembled WGS sequence"/>
</dbReference>
<proteinExistence type="predicted"/>
<accession>A0ABR9EL59</accession>
<comment type="caution">
    <text evidence="1">The sequence shown here is derived from an EMBL/GenBank/DDBJ whole genome shotgun (WGS) entry which is preliminary data.</text>
</comment>
<evidence type="ECO:0000313" key="1">
    <source>
        <dbReference type="EMBL" id="MBE0381292.1"/>
    </source>
</evidence>
<protein>
    <submittedName>
        <fullName evidence="1">Uncharacterized protein</fullName>
    </submittedName>
</protein>
<organism evidence="1 2">
    <name type="scientific">Pseudoalteromonas carrageenovora IAM 12662</name>
    <dbReference type="NCBI Taxonomy" id="1314868"/>
    <lineage>
        <taxon>Bacteria</taxon>
        <taxon>Pseudomonadati</taxon>
        <taxon>Pseudomonadota</taxon>
        <taxon>Gammaproteobacteria</taxon>
        <taxon>Alteromonadales</taxon>
        <taxon>Pseudoalteromonadaceae</taxon>
        <taxon>Pseudoalteromonas</taxon>
    </lineage>
</organism>
<keyword evidence="2" id="KW-1185">Reference proteome</keyword>
<sequence>MTSEFLEKSHAVNKKINAVNKLNLYISITMSQQRKANTNNHDYK</sequence>
<evidence type="ECO:0000313" key="2">
    <source>
        <dbReference type="Proteomes" id="UP000615003"/>
    </source>
</evidence>
<name>A0ABR9EL59_PSEVC</name>
<dbReference type="EMBL" id="AQGW01000014">
    <property type="protein sequence ID" value="MBE0381292.1"/>
    <property type="molecule type" value="Genomic_DNA"/>
</dbReference>
<reference evidence="1 2" key="1">
    <citation type="submission" date="2015-06" db="EMBL/GenBank/DDBJ databases">
        <title>Genome sequence of Pseudoalteromonas carrageenovora.</title>
        <authorList>
            <person name="Xie B.-B."/>
            <person name="Rong J.-C."/>
            <person name="Qin Q.-L."/>
            <person name="Zhang Y.-Z."/>
        </authorList>
    </citation>
    <scope>NUCLEOTIDE SEQUENCE [LARGE SCALE GENOMIC DNA]</scope>
    <source>
        <strain evidence="1 2">IAM 12662</strain>
    </source>
</reference>